<dbReference type="RefSeq" id="WP_104937192.1">
    <property type="nucleotide sequence ID" value="NZ_CP021255.1"/>
</dbReference>
<reference evidence="2 3" key="1">
    <citation type="journal article" date="2018" name="MBio">
        <title>Insights into the evolution of host association through the isolation and characterization of a novel human periodontal pathobiont, Desulfobulbus oralis.</title>
        <authorList>
            <person name="Cross K.L."/>
            <person name="Chirania P."/>
            <person name="Xiong W."/>
            <person name="Beall C.J."/>
            <person name="Elkins J.G."/>
            <person name="Giannone R.J."/>
            <person name="Griffen A.L."/>
            <person name="Guss A.M."/>
            <person name="Hettich R.L."/>
            <person name="Joshi S.S."/>
            <person name="Mokrzan E.M."/>
            <person name="Martin R.K."/>
            <person name="Zhulin I.B."/>
            <person name="Leys E.J."/>
            <person name="Podar M."/>
        </authorList>
    </citation>
    <scope>NUCLEOTIDE SEQUENCE [LARGE SCALE GENOMIC DNA]</scope>
    <source>
        <strain evidence="2 3">ORNL</strain>
    </source>
</reference>
<dbReference type="GO" id="GO:0006203">
    <property type="term" value="P:dGTP catabolic process"/>
    <property type="evidence" value="ECO:0007669"/>
    <property type="project" value="TreeGrafter"/>
</dbReference>
<evidence type="ECO:0000313" key="3">
    <source>
        <dbReference type="Proteomes" id="UP000239867"/>
    </source>
</evidence>
<protein>
    <recommendedName>
        <fullName evidence="1">NTP pyrophosphohydrolase MazG-like domain-containing protein</fullName>
    </recommendedName>
</protein>
<dbReference type="FunFam" id="1.10.287.1080:FF:000001">
    <property type="entry name" value="Nucleoside triphosphate pyrophosphohydrolase"/>
    <property type="match status" value="1"/>
</dbReference>
<dbReference type="InterPro" id="IPR011551">
    <property type="entry name" value="NTP_PyrPHydrolase_MazG"/>
</dbReference>
<evidence type="ECO:0000259" key="1">
    <source>
        <dbReference type="Pfam" id="PF03819"/>
    </source>
</evidence>
<dbReference type="Gene3D" id="1.10.287.1080">
    <property type="entry name" value="MazG-like"/>
    <property type="match status" value="1"/>
</dbReference>
<dbReference type="GO" id="GO:0046076">
    <property type="term" value="P:dTTP catabolic process"/>
    <property type="evidence" value="ECO:0007669"/>
    <property type="project" value="TreeGrafter"/>
</dbReference>
<accession>A0A2L1GQT5</accession>
<feature type="domain" description="NTP pyrophosphohydrolase MazG-like" evidence="1">
    <location>
        <begin position="30"/>
        <end position="103"/>
    </location>
</feature>
<dbReference type="InterPro" id="IPR048015">
    <property type="entry name" value="NTP-PPase_MazG-like_N"/>
</dbReference>
<dbReference type="OrthoDB" id="9808939at2"/>
<dbReference type="CDD" id="cd11528">
    <property type="entry name" value="NTP-PPase_MazG_Nterm"/>
    <property type="match status" value="1"/>
</dbReference>
<gene>
    <name evidence="2" type="ORF">CAY53_11290</name>
</gene>
<dbReference type="PANTHER" id="PTHR30522:SF0">
    <property type="entry name" value="NUCLEOSIDE TRIPHOSPHATE PYROPHOSPHOHYDROLASE"/>
    <property type="match status" value="1"/>
</dbReference>
<dbReference type="GO" id="GO:0047429">
    <property type="term" value="F:nucleoside triphosphate diphosphatase activity"/>
    <property type="evidence" value="ECO:0007669"/>
    <property type="project" value="TreeGrafter"/>
</dbReference>
<dbReference type="Proteomes" id="UP000239867">
    <property type="component" value="Chromosome"/>
</dbReference>
<dbReference type="KEGG" id="deo:CAY53_11290"/>
<dbReference type="Pfam" id="PF03819">
    <property type="entry name" value="MazG"/>
    <property type="match status" value="1"/>
</dbReference>
<proteinExistence type="predicted"/>
<dbReference type="EMBL" id="CP021255">
    <property type="protein sequence ID" value="AVD71984.1"/>
    <property type="molecule type" value="Genomic_DNA"/>
</dbReference>
<dbReference type="GO" id="GO:0046052">
    <property type="term" value="P:UTP catabolic process"/>
    <property type="evidence" value="ECO:0007669"/>
    <property type="project" value="TreeGrafter"/>
</dbReference>
<dbReference type="GO" id="GO:0046081">
    <property type="term" value="P:dUTP catabolic process"/>
    <property type="evidence" value="ECO:0007669"/>
    <property type="project" value="TreeGrafter"/>
</dbReference>
<sequence>MQGDTESLSALMALIDRLRGEGGCPWDQRQTARSMSRYLLDECQELVAAIESGDPAAVREESGDLLFTLAFIVRLYEQQNAFTWQEVCAELHAKMVRRHPHVFGHATARTEEELQRQWAEIKAAEKRGQAGGS</sequence>
<evidence type="ECO:0000313" key="2">
    <source>
        <dbReference type="EMBL" id="AVD71984.1"/>
    </source>
</evidence>
<dbReference type="PANTHER" id="PTHR30522">
    <property type="entry name" value="NUCLEOSIDE TRIPHOSPHATE PYROPHOSPHOHYDROLASE"/>
    <property type="match status" value="1"/>
</dbReference>
<organism evidence="2 3">
    <name type="scientific">Desulfobulbus oralis</name>
    <dbReference type="NCBI Taxonomy" id="1986146"/>
    <lineage>
        <taxon>Bacteria</taxon>
        <taxon>Pseudomonadati</taxon>
        <taxon>Thermodesulfobacteriota</taxon>
        <taxon>Desulfobulbia</taxon>
        <taxon>Desulfobulbales</taxon>
        <taxon>Desulfobulbaceae</taxon>
        <taxon>Desulfobulbus</taxon>
    </lineage>
</organism>
<dbReference type="GO" id="GO:0006950">
    <property type="term" value="P:response to stress"/>
    <property type="evidence" value="ECO:0007669"/>
    <property type="project" value="UniProtKB-ARBA"/>
</dbReference>
<dbReference type="GO" id="GO:0046047">
    <property type="term" value="P:TTP catabolic process"/>
    <property type="evidence" value="ECO:0007669"/>
    <property type="project" value="TreeGrafter"/>
</dbReference>
<keyword evidence="3" id="KW-1185">Reference proteome</keyword>
<dbReference type="GO" id="GO:0046061">
    <property type="term" value="P:dATP catabolic process"/>
    <property type="evidence" value="ECO:0007669"/>
    <property type="project" value="TreeGrafter"/>
</dbReference>
<dbReference type="InterPro" id="IPR004518">
    <property type="entry name" value="MazG-like_dom"/>
</dbReference>
<dbReference type="SUPFAM" id="SSF101386">
    <property type="entry name" value="all-alpha NTP pyrophosphatases"/>
    <property type="match status" value="1"/>
</dbReference>
<name>A0A2L1GQT5_9BACT</name>
<dbReference type="AlphaFoldDB" id="A0A2L1GQT5"/>